<organism evidence="4 5">
    <name type="scientific">Streptomyces cuspidosporus</name>
    <dbReference type="NCBI Taxonomy" id="66882"/>
    <lineage>
        <taxon>Bacteria</taxon>
        <taxon>Bacillati</taxon>
        <taxon>Actinomycetota</taxon>
        <taxon>Actinomycetes</taxon>
        <taxon>Kitasatosporales</taxon>
        <taxon>Streptomycetaceae</taxon>
        <taxon>Streptomyces</taxon>
    </lineage>
</organism>
<reference evidence="4 5" key="1">
    <citation type="journal article" date="2019" name="Int. J. Syst. Evol. Microbiol.">
        <title>The Global Catalogue of Microorganisms (GCM) 10K type strain sequencing project: providing services to taxonomists for standard genome sequencing and annotation.</title>
        <authorList>
            <consortium name="The Broad Institute Genomics Platform"/>
            <consortium name="The Broad Institute Genome Sequencing Center for Infectious Disease"/>
            <person name="Wu L."/>
            <person name="Ma J."/>
        </authorList>
    </citation>
    <scope>NUCLEOTIDE SEQUENCE [LARGE SCALE GENOMIC DNA]</scope>
    <source>
        <strain evidence="4 5">JCM 4316</strain>
    </source>
</reference>
<dbReference type="Proteomes" id="UP001500253">
    <property type="component" value="Unassembled WGS sequence"/>
</dbReference>
<dbReference type="InterPro" id="IPR050491">
    <property type="entry name" value="AmpC-like"/>
</dbReference>
<dbReference type="Pfam" id="PF00144">
    <property type="entry name" value="Beta-lactamase"/>
    <property type="match status" value="1"/>
</dbReference>
<dbReference type="SUPFAM" id="SSF56601">
    <property type="entry name" value="beta-lactamase/transpeptidase-like"/>
    <property type="match status" value="1"/>
</dbReference>
<keyword evidence="2" id="KW-1133">Transmembrane helix</keyword>
<dbReference type="EMBL" id="BAAASD010000005">
    <property type="protein sequence ID" value="GAA2334155.1"/>
    <property type="molecule type" value="Genomic_DNA"/>
</dbReference>
<dbReference type="InterPro" id="IPR001466">
    <property type="entry name" value="Beta-lactam-related"/>
</dbReference>
<keyword evidence="2" id="KW-0472">Membrane</keyword>
<keyword evidence="5" id="KW-1185">Reference proteome</keyword>
<keyword evidence="4" id="KW-0378">Hydrolase</keyword>
<feature type="region of interest" description="Disordered" evidence="1">
    <location>
        <begin position="126"/>
        <end position="147"/>
    </location>
</feature>
<protein>
    <submittedName>
        <fullName evidence="4">Serine hydrolase domain-containing protein</fullName>
    </submittedName>
</protein>
<evidence type="ECO:0000259" key="3">
    <source>
        <dbReference type="Pfam" id="PF00144"/>
    </source>
</evidence>
<evidence type="ECO:0000256" key="2">
    <source>
        <dbReference type="SAM" id="Phobius"/>
    </source>
</evidence>
<evidence type="ECO:0000313" key="5">
    <source>
        <dbReference type="Proteomes" id="UP001500253"/>
    </source>
</evidence>
<proteinExistence type="predicted"/>
<name>A0ABN3FNS6_9ACTN</name>
<feature type="transmembrane region" description="Helical" evidence="2">
    <location>
        <begin position="74"/>
        <end position="95"/>
    </location>
</feature>
<keyword evidence="2" id="KW-0812">Transmembrane</keyword>
<dbReference type="GO" id="GO:0016787">
    <property type="term" value="F:hydrolase activity"/>
    <property type="evidence" value="ECO:0007669"/>
    <property type="project" value="UniProtKB-KW"/>
</dbReference>
<sequence>MRGITPGTALRTAHGRVGGKPDGPIPAPLVEWSSTSGSGGATAAGHGLSGPERAGDPNRTGTLMHASGRRRRGLLALSSLAAVLLAASTGLTAAAKPRQADPLRQQVDAIHDTGAVGVFAEVTSGHTRHTARAGTAERGTGRPMPQNGRFRIGSATKTFTATVVLQLVGEGRMSLEDTVEQWLPGVVRGHGHDGSRITVRQLLRHTSGIPDVAPKIPALNSADGYRAERFRTYTPEELVAMAMRPAPKLSSDAEWSYSNTNYILAAMIIQEVTGRSWAQEVNDRIIRPLGLKDTSTPGASPSIPGPHAHGYASFDTGTSIDVTALNPSMAVGAGSIISTTHDLSRFYTALLGGRLLAPAGLDEMTTTTPAPELGVRYGLGLGEIPLPCGGSYFGHSGELLGYRTWVGVTRDGSRSAVVYVTSDGGRDTQGAMGALVGQELCRAGSQDATAVRAG</sequence>
<feature type="domain" description="Beta-lactamase-related" evidence="3">
    <location>
        <begin position="111"/>
        <end position="426"/>
    </location>
</feature>
<accession>A0ABN3FNS6</accession>
<dbReference type="PANTHER" id="PTHR46825:SF7">
    <property type="entry name" value="D-ALANYL-D-ALANINE CARBOXYPEPTIDASE"/>
    <property type="match status" value="1"/>
</dbReference>
<comment type="caution">
    <text evidence="4">The sequence shown here is derived from an EMBL/GenBank/DDBJ whole genome shotgun (WGS) entry which is preliminary data.</text>
</comment>
<dbReference type="PANTHER" id="PTHR46825">
    <property type="entry name" value="D-ALANYL-D-ALANINE-CARBOXYPEPTIDASE/ENDOPEPTIDASE AMPH"/>
    <property type="match status" value="1"/>
</dbReference>
<dbReference type="InterPro" id="IPR012338">
    <property type="entry name" value="Beta-lactam/transpept-like"/>
</dbReference>
<dbReference type="Gene3D" id="3.40.710.10">
    <property type="entry name" value="DD-peptidase/beta-lactamase superfamily"/>
    <property type="match status" value="1"/>
</dbReference>
<evidence type="ECO:0000313" key="4">
    <source>
        <dbReference type="EMBL" id="GAA2334155.1"/>
    </source>
</evidence>
<evidence type="ECO:0000256" key="1">
    <source>
        <dbReference type="SAM" id="MobiDB-lite"/>
    </source>
</evidence>
<feature type="region of interest" description="Disordered" evidence="1">
    <location>
        <begin position="1"/>
        <end position="60"/>
    </location>
</feature>
<gene>
    <name evidence="4" type="ORF">GCM10010246_17490</name>
</gene>